<keyword evidence="6" id="KW-1003">Cell membrane</keyword>
<keyword evidence="15" id="KW-0624">Polysaccharide degradation</keyword>
<keyword evidence="9" id="KW-0732">Signal</keyword>
<keyword evidence="23" id="KW-1185">Reference proteome</keyword>
<dbReference type="Pfam" id="PF00332">
    <property type="entry name" value="Glyco_hydro_17"/>
    <property type="match status" value="1"/>
</dbReference>
<keyword evidence="14" id="KW-0961">Cell wall biogenesis/degradation</keyword>
<dbReference type="Gene3D" id="3.20.20.80">
    <property type="entry name" value="Glycosidases"/>
    <property type="match status" value="2"/>
</dbReference>
<evidence type="ECO:0000256" key="16">
    <source>
        <dbReference type="ARBA" id="ARBA00037649"/>
    </source>
</evidence>
<evidence type="ECO:0000256" key="11">
    <source>
        <dbReference type="ARBA" id="ARBA00023136"/>
    </source>
</evidence>
<evidence type="ECO:0000256" key="3">
    <source>
        <dbReference type="ARBA" id="ARBA00004401"/>
    </source>
</evidence>
<protein>
    <recommendedName>
        <fullName evidence="5">glucan endo-1,3-beta-D-glucosidase</fullName>
        <ecNumber evidence="5">3.2.1.39</ecNumber>
    </recommendedName>
    <alternativeName>
        <fullName evidence="18">Endo-1,3-beta-glucanase btgC</fullName>
    </alternativeName>
    <alternativeName>
        <fullName evidence="17">Laminarinase btgC</fullName>
    </alternativeName>
</protein>
<dbReference type="GO" id="GO:0005576">
    <property type="term" value="C:extracellular region"/>
    <property type="evidence" value="ECO:0007669"/>
    <property type="project" value="TreeGrafter"/>
</dbReference>
<keyword evidence="11 21" id="KW-0472">Membrane</keyword>
<dbReference type="GO" id="GO:0009277">
    <property type="term" value="C:fungal-type cell wall"/>
    <property type="evidence" value="ECO:0007669"/>
    <property type="project" value="TreeGrafter"/>
</dbReference>
<dbReference type="AlphaFoldDB" id="A0A167R053"/>
<comment type="similarity">
    <text evidence="4 19">Belongs to the glycosyl hydrolase 17 family.</text>
</comment>
<dbReference type="GO" id="GO:0071555">
    <property type="term" value="P:cell wall organization"/>
    <property type="evidence" value="ECO:0007669"/>
    <property type="project" value="UniProtKB-KW"/>
</dbReference>
<feature type="region of interest" description="Disordered" evidence="20">
    <location>
        <begin position="352"/>
        <end position="377"/>
    </location>
</feature>
<keyword evidence="10 22" id="KW-0378">Hydrolase</keyword>
<evidence type="ECO:0000256" key="1">
    <source>
        <dbReference type="ARBA" id="ARBA00000382"/>
    </source>
</evidence>
<dbReference type="GO" id="GO:0000272">
    <property type="term" value="P:polysaccharide catabolic process"/>
    <property type="evidence" value="ECO:0007669"/>
    <property type="project" value="UniProtKB-KW"/>
</dbReference>
<evidence type="ECO:0000256" key="21">
    <source>
        <dbReference type="SAM" id="Phobius"/>
    </source>
</evidence>
<proteinExistence type="inferred from homology"/>
<evidence type="ECO:0000256" key="4">
    <source>
        <dbReference type="ARBA" id="ARBA00008773"/>
    </source>
</evidence>
<feature type="region of interest" description="Disordered" evidence="20">
    <location>
        <begin position="89"/>
        <end position="110"/>
    </location>
</feature>
<evidence type="ECO:0000256" key="12">
    <source>
        <dbReference type="ARBA" id="ARBA00023180"/>
    </source>
</evidence>
<evidence type="ECO:0000256" key="19">
    <source>
        <dbReference type="RuleBase" id="RU004335"/>
    </source>
</evidence>
<evidence type="ECO:0000256" key="13">
    <source>
        <dbReference type="ARBA" id="ARBA00023277"/>
    </source>
</evidence>
<sequence>MYNAPYGGRPGAGASFVDLDSNASRQGFNPRNGGGADDAGAYNAGQSEWLEKAQAGKKRNRVLIIIGIVIVVCAVIAAIVAGVVISRKNSSSSSSSSGSPSTSAGSGGTAAGTLAGSAGVVQFTDPNDPSTWIADPALHNSFYGFAYTPLNVQLPWCGAVQGNVTEDVILLSQLTTRIRLYGADCNQSALVLEGIQASKVDLSVFLAICADVTDNVTSYEEQKVKVLDAITTYGPEHVLGVAVGNEFILNNLTALNLNDPNSTQGIAAADYLISLMADTRSSIAALGLSQTIPVGTADAGSMITPHLLSGCDFGMANVHPWFGNVAIDQAADWTYDFFEDWDVAPSLATTNKPPMSIAETGWPTKSSSVADETDGPSAASVPNLQTFMDDFVCASNTNGTQYYFFEYFDEPWKDVEFGGVEGWWGVFTSDKQLKNLTIPQCSHS</sequence>
<keyword evidence="12" id="KW-0325">Glycoprotein</keyword>
<comment type="catalytic activity">
    <reaction evidence="1">
        <text>Hydrolysis of (1-&gt;3)-beta-D-glucosidic linkages in (1-&gt;3)-beta-D-glucans.</text>
        <dbReference type="EC" id="3.2.1.39"/>
    </reaction>
</comment>
<dbReference type="PANTHER" id="PTHR16631:SF17">
    <property type="entry name" value="GLUCAN ENDO-1,3-BETA-GLUCOSIDASE BTGC"/>
    <property type="match status" value="1"/>
</dbReference>
<name>A0A167R053_CALVF</name>
<keyword evidence="13" id="KW-0119">Carbohydrate metabolism</keyword>
<gene>
    <name evidence="22" type="ORF">CALVIDRAFT_476208</name>
</gene>
<evidence type="ECO:0000256" key="9">
    <source>
        <dbReference type="ARBA" id="ARBA00022729"/>
    </source>
</evidence>
<dbReference type="OrthoDB" id="68336at2759"/>
<feature type="transmembrane region" description="Helical" evidence="21">
    <location>
        <begin position="62"/>
        <end position="85"/>
    </location>
</feature>
<feature type="compositionally biased region" description="Low complexity" evidence="20">
    <location>
        <begin position="89"/>
        <end position="104"/>
    </location>
</feature>
<comment type="function">
    <text evidence="16">Glucanases play a role in cell expansion during growth, in cell-cell fusion during mating, and in spore release during sporulation. This enzyme may be involved in beta-glucan degradation. Active on laminarin and lichenan.</text>
</comment>
<dbReference type="EMBL" id="KV417269">
    <property type="protein sequence ID" value="KZP00425.1"/>
    <property type="molecule type" value="Genomic_DNA"/>
</dbReference>
<accession>A0A167R053</accession>
<dbReference type="GO" id="GO:0005886">
    <property type="term" value="C:plasma membrane"/>
    <property type="evidence" value="ECO:0007669"/>
    <property type="project" value="UniProtKB-SubCell"/>
</dbReference>
<dbReference type="Proteomes" id="UP000076738">
    <property type="component" value="Unassembled WGS sequence"/>
</dbReference>
<dbReference type="PANTHER" id="PTHR16631">
    <property type="entry name" value="GLUCAN 1,3-BETA-GLUCOSIDASE"/>
    <property type="match status" value="1"/>
</dbReference>
<evidence type="ECO:0000256" key="7">
    <source>
        <dbReference type="ARBA" id="ARBA00022512"/>
    </source>
</evidence>
<dbReference type="GO" id="GO:0042973">
    <property type="term" value="F:glucan endo-1,3-beta-D-glucosidase activity"/>
    <property type="evidence" value="ECO:0007669"/>
    <property type="project" value="UniProtKB-EC"/>
</dbReference>
<dbReference type="GO" id="GO:0009986">
    <property type="term" value="C:cell surface"/>
    <property type="evidence" value="ECO:0007669"/>
    <property type="project" value="TreeGrafter"/>
</dbReference>
<keyword evidence="7" id="KW-0134">Cell wall</keyword>
<comment type="subcellular location">
    <subcellularLocation>
        <location evidence="3">Cell membrane</location>
        <topology evidence="3">Single-pass type II membrane protein</topology>
    </subcellularLocation>
    <subcellularLocation>
        <location evidence="2">Secreted</location>
        <location evidence="2">Cell wall</location>
    </subcellularLocation>
</comment>
<keyword evidence="21" id="KW-0812">Transmembrane</keyword>
<reference evidence="22 23" key="1">
    <citation type="journal article" date="2016" name="Mol. Biol. Evol.">
        <title>Comparative Genomics of Early-Diverging Mushroom-Forming Fungi Provides Insights into the Origins of Lignocellulose Decay Capabilities.</title>
        <authorList>
            <person name="Nagy L.G."/>
            <person name="Riley R."/>
            <person name="Tritt A."/>
            <person name="Adam C."/>
            <person name="Daum C."/>
            <person name="Floudas D."/>
            <person name="Sun H."/>
            <person name="Yadav J.S."/>
            <person name="Pangilinan J."/>
            <person name="Larsson K.H."/>
            <person name="Matsuura K."/>
            <person name="Barry K."/>
            <person name="Labutti K."/>
            <person name="Kuo R."/>
            <person name="Ohm R.A."/>
            <person name="Bhattacharya S.S."/>
            <person name="Shirouzu T."/>
            <person name="Yoshinaga Y."/>
            <person name="Martin F.M."/>
            <person name="Grigoriev I.V."/>
            <person name="Hibbett D.S."/>
        </authorList>
    </citation>
    <scope>NUCLEOTIDE SEQUENCE [LARGE SCALE GENOMIC DNA]</scope>
    <source>
        <strain evidence="22 23">TUFC12733</strain>
    </source>
</reference>
<dbReference type="SUPFAM" id="SSF51445">
    <property type="entry name" value="(Trans)glycosidases"/>
    <property type="match status" value="1"/>
</dbReference>
<dbReference type="EC" id="3.2.1.39" evidence="5"/>
<evidence type="ECO:0000256" key="14">
    <source>
        <dbReference type="ARBA" id="ARBA00023316"/>
    </source>
</evidence>
<organism evidence="22 23">
    <name type="scientific">Calocera viscosa (strain TUFC12733)</name>
    <dbReference type="NCBI Taxonomy" id="1330018"/>
    <lineage>
        <taxon>Eukaryota</taxon>
        <taxon>Fungi</taxon>
        <taxon>Dikarya</taxon>
        <taxon>Basidiomycota</taxon>
        <taxon>Agaricomycotina</taxon>
        <taxon>Dacrymycetes</taxon>
        <taxon>Dacrymycetales</taxon>
        <taxon>Dacrymycetaceae</taxon>
        <taxon>Calocera</taxon>
    </lineage>
</organism>
<evidence type="ECO:0000256" key="8">
    <source>
        <dbReference type="ARBA" id="ARBA00022525"/>
    </source>
</evidence>
<evidence type="ECO:0000256" key="20">
    <source>
        <dbReference type="SAM" id="MobiDB-lite"/>
    </source>
</evidence>
<dbReference type="InterPro" id="IPR000490">
    <property type="entry name" value="Glyco_hydro_17"/>
</dbReference>
<keyword evidence="8" id="KW-0964">Secreted</keyword>
<evidence type="ECO:0000256" key="5">
    <source>
        <dbReference type="ARBA" id="ARBA00012780"/>
    </source>
</evidence>
<evidence type="ECO:0000256" key="17">
    <source>
        <dbReference type="ARBA" id="ARBA00042373"/>
    </source>
</evidence>
<evidence type="ECO:0000313" key="22">
    <source>
        <dbReference type="EMBL" id="KZP00425.1"/>
    </source>
</evidence>
<evidence type="ECO:0000256" key="18">
    <source>
        <dbReference type="ARBA" id="ARBA00043078"/>
    </source>
</evidence>
<dbReference type="InterPro" id="IPR050732">
    <property type="entry name" value="Beta-glucan_modifiers"/>
</dbReference>
<keyword evidence="21" id="KW-1133">Transmembrane helix</keyword>
<evidence type="ECO:0000256" key="6">
    <source>
        <dbReference type="ARBA" id="ARBA00022475"/>
    </source>
</evidence>
<dbReference type="STRING" id="1330018.A0A167R053"/>
<dbReference type="InterPro" id="IPR017853">
    <property type="entry name" value="GH"/>
</dbReference>
<evidence type="ECO:0000256" key="10">
    <source>
        <dbReference type="ARBA" id="ARBA00022801"/>
    </source>
</evidence>
<evidence type="ECO:0000313" key="23">
    <source>
        <dbReference type="Proteomes" id="UP000076738"/>
    </source>
</evidence>
<evidence type="ECO:0000256" key="2">
    <source>
        <dbReference type="ARBA" id="ARBA00004191"/>
    </source>
</evidence>
<evidence type="ECO:0000256" key="15">
    <source>
        <dbReference type="ARBA" id="ARBA00023326"/>
    </source>
</evidence>